<dbReference type="Gene3D" id="3.40.50.2300">
    <property type="match status" value="2"/>
</dbReference>
<comment type="similarity">
    <text evidence="1">Belongs to the leucine-binding protein family.</text>
</comment>
<evidence type="ECO:0000259" key="4">
    <source>
        <dbReference type="Pfam" id="PF13458"/>
    </source>
</evidence>
<sequence length="406" mass="42870">MSARRLAKVGALLLTASVATACGSGSSESSSSRDAADSAVIGVIGPKTGPAPQFWTETNRAIQLFAPKIEKQYGVHLTFTYADDAGTPAGASRAVQTVLNEDNVDAVMGPPQSAQALQVADVVGRAQRPWLLHSASNATLVPTAGDTNWAFRTAYNSDDLSDVSGQVLFAPIDGKDPVVGIIYSADAFGQAALETFKTYGEQHGVQVVGESMQTGATDFNSGISRLKAAGVDSLFINMTSGADIATVTESMAVDDFDPVRKYATANVLADYRGLASPSEWKGLYFIDPENFNGSAYKAILSAYKSRFGGVPDLYTTVFNTYAMLDAYAQAVKTAGSGDDYSAVRDALENLPAVHVEDQSYEKPFGPGDGELDEPDAADWYVMGFDDTPQGNIVTLGTVQHCIDKGC</sequence>
<evidence type="ECO:0000256" key="3">
    <source>
        <dbReference type="SAM" id="SignalP"/>
    </source>
</evidence>
<organism evidence="5 6">
    <name type="scientific">Nocardioides acrostichi</name>
    <dbReference type="NCBI Taxonomy" id="2784339"/>
    <lineage>
        <taxon>Bacteria</taxon>
        <taxon>Bacillati</taxon>
        <taxon>Actinomycetota</taxon>
        <taxon>Actinomycetes</taxon>
        <taxon>Propionibacteriales</taxon>
        <taxon>Nocardioidaceae</taxon>
        <taxon>Nocardioides</taxon>
    </lineage>
</organism>
<evidence type="ECO:0000256" key="2">
    <source>
        <dbReference type="ARBA" id="ARBA00022729"/>
    </source>
</evidence>
<protein>
    <submittedName>
        <fullName evidence="5">ABC transporter substrate-binding protein</fullName>
    </submittedName>
</protein>
<evidence type="ECO:0000313" key="5">
    <source>
        <dbReference type="EMBL" id="MBF4160791.1"/>
    </source>
</evidence>
<evidence type="ECO:0000313" key="6">
    <source>
        <dbReference type="Proteomes" id="UP000656804"/>
    </source>
</evidence>
<dbReference type="PROSITE" id="PS51257">
    <property type="entry name" value="PROKAR_LIPOPROTEIN"/>
    <property type="match status" value="1"/>
</dbReference>
<keyword evidence="2 3" id="KW-0732">Signal</keyword>
<reference evidence="5" key="1">
    <citation type="submission" date="2020-11" db="EMBL/GenBank/DDBJ databases">
        <title>Nocardioides sp. CBS4Y-1, whole genome shotgun sequence.</title>
        <authorList>
            <person name="Tuo L."/>
        </authorList>
    </citation>
    <scope>NUCLEOTIDE SEQUENCE</scope>
    <source>
        <strain evidence="5">CBS4Y-1</strain>
    </source>
</reference>
<gene>
    <name evidence="5" type="ORF">ISG29_03760</name>
</gene>
<dbReference type="InterPro" id="IPR028082">
    <property type="entry name" value="Peripla_BP_I"/>
</dbReference>
<dbReference type="InterPro" id="IPR051010">
    <property type="entry name" value="BCAA_transport"/>
</dbReference>
<dbReference type="PANTHER" id="PTHR30483:SF37">
    <property type="entry name" value="ABC TRANSPORTER SUBSTRATE-BINDING PROTEIN"/>
    <property type="match status" value="1"/>
</dbReference>
<dbReference type="InterPro" id="IPR028081">
    <property type="entry name" value="Leu-bd"/>
</dbReference>
<accession>A0A930Y6C5</accession>
<dbReference type="AlphaFoldDB" id="A0A930Y6C5"/>
<dbReference type="Pfam" id="PF13458">
    <property type="entry name" value="Peripla_BP_6"/>
    <property type="match status" value="1"/>
</dbReference>
<comment type="caution">
    <text evidence="5">The sequence shown here is derived from an EMBL/GenBank/DDBJ whole genome shotgun (WGS) entry which is preliminary data.</text>
</comment>
<dbReference type="PANTHER" id="PTHR30483">
    <property type="entry name" value="LEUCINE-SPECIFIC-BINDING PROTEIN"/>
    <property type="match status" value="1"/>
</dbReference>
<dbReference type="Proteomes" id="UP000656804">
    <property type="component" value="Unassembled WGS sequence"/>
</dbReference>
<feature type="domain" description="Leucine-binding protein" evidence="4">
    <location>
        <begin position="41"/>
        <end position="367"/>
    </location>
</feature>
<dbReference type="RefSeq" id="WP_194501968.1">
    <property type="nucleotide sequence ID" value="NZ_JADIVZ010000001.1"/>
</dbReference>
<proteinExistence type="inferred from homology"/>
<keyword evidence="6" id="KW-1185">Reference proteome</keyword>
<feature type="chain" id="PRO_5036737417" evidence="3">
    <location>
        <begin position="22"/>
        <end position="406"/>
    </location>
</feature>
<name>A0A930Y6C5_9ACTN</name>
<feature type="signal peptide" evidence="3">
    <location>
        <begin position="1"/>
        <end position="21"/>
    </location>
</feature>
<dbReference type="EMBL" id="JADIVZ010000001">
    <property type="protein sequence ID" value="MBF4160791.1"/>
    <property type="molecule type" value="Genomic_DNA"/>
</dbReference>
<dbReference type="SUPFAM" id="SSF53822">
    <property type="entry name" value="Periplasmic binding protein-like I"/>
    <property type="match status" value="1"/>
</dbReference>
<evidence type="ECO:0000256" key="1">
    <source>
        <dbReference type="ARBA" id="ARBA00010062"/>
    </source>
</evidence>